<sequence length="338" mass="36854">MQLWTISSALSTAILGYVLYQVWEKREKRSAILPPSHERIVILGASSVDGIGIAIARECLKRGSYNIMLVARRSEALREVKRVLIEEQATRSGRERADQIELFVADCTNADDVYRLQRSITEDFGGVDTLYIVFGAIWTSPLLSVAGVDPCQDPHASSPSPTGLRAIADGVQQSCDANVKGTAMVLAALLPSMQTNSKAPHVAVVGSLASLVPAPTRTVYCATKVAQQMLVESVATECTTQAKVPGRALVKFVVLAPTTVATSFRSRMSVGVNEKSKPTDPQRGRALTTQEVAEEAIYCLEHSITGVRPMPHYYFWVWLLGPLIRGPLEIGAHRRYGY</sequence>
<dbReference type="GO" id="GO:0016020">
    <property type="term" value="C:membrane"/>
    <property type="evidence" value="ECO:0007669"/>
    <property type="project" value="TreeGrafter"/>
</dbReference>
<organism evidence="3 4">
    <name type="scientific">Malassezia pachydermatis</name>
    <dbReference type="NCBI Taxonomy" id="77020"/>
    <lineage>
        <taxon>Eukaryota</taxon>
        <taxon>Fungi</taxon>
        <taxon>Dikarya</taxon>
        <taxon>Basidiomycota</taxon>
        <taxon>Ustilaginomycotina</taxon>
        <taxon>Malasseziomycetes</taxon>
        <taxon>Malasseziales</taxon>
        <taxon>Malasseziaceae</taxon>
        <taxon>Malassezia</taxon>
    </lineage>
</organism>
<keyword evidence="2" id="KW-0560">Oxidoreductase</keyword>
<dbReference type="InterPro" id="IPR036291">
    <property type="entry name" value="NAD(P)-bd_dom_sf"/>
</dbReference>
<evidence type="ECO:0000313" key="4">
    <source>
        <dbReference type="Proteomes" id="UP000037751"/>
    </source>
</evidence>
<dbReference type="RefSeq" id="XP_017993777.1">
    <property type="nucleotide sequence ID" value="XM_018137699.1"/>
</dbReference>
<dbReference type="Proteomes" id="UP000037751">
    <property type="component" value="Unassembled WGS sequence"/>
</dbReference>
<dbReference type="EMBL" id="LGAV01000001">
    <property type="protein sequence ID" value="KOS16145.1"/>
    <property type="molecule type" value="Genomic_DNA"/>
</dbReference>
<dbReference type="GO" id="GO:0016491">
    <property type="term" value="F:oxidoreductase activity"/>
    <property type="evidence" value="ECO:0007669"/>
    <property type="project" value="UniProtKB-KW"/>
</dbReference>
<name>A0A0N0RSN4_9BASI</name>
<reference evidence="3 4" key="1">
    <citation type="submission" date="2015-07" db="EMBL/GenBank/DDBJ databases">
        <title>Draft Genome Sequence of Malassezia furfur CBS1878 and Malassezia pachydermatis CBS1879.</title>
        <authorList>
            <person name="Triana S."/>
            <person name="Ohm R."/>
            <person name="Gonzalez A."/>
            <person name="DeCock H."/>
            <person name="Restrepo S."/>
            <person name="Celis A."/>
        </authorList>
    </citation>
    <scope>NUCLEOTIDE SEQUENCE [LARGE SCALE GENOMIC DNA]</scope>
    <source>
        <strain evidence="3 4">CBS 1879</strain>
    </source>
</reference>
<evidence type="ECO:0000256" key="2">
    <source>
        <dbReference type="ARBA" id="ARBA00023002"/>
    </source>
</evidence>
<dbReference type="Pfam" id="PF00106">
    <property type="entry name" value="adh_short"/>
    <property type="match status" value="1"/>
</dbReference>
<dbReference type="AlphaFoldDB" id="A0A0N0RSN4"/>
<protein>
    <submittedName>
        <fullName evidence="3">Nadp-dependent l-serine l-allo-threonine dehydrogenase</fullName>
    </submittedName>
</protein>
<proteinExistence type="inferred from homology"/>
<dbReference type="STRING" id="77020.A0A0N0RSN4"/>
<dbReference type="GeneID" id="28729575"/>
<dbReference type="Gene3D" id="3.40.50.720">
    <property type="entry name" value="NAD(P)-binding Rossmann-like Domain"/>
    <property type="match status" value="1"/>
</dbReference>
<comment type="similarity">
    <text evidence="1">Belongs to the short-chain dehydrogenases/reductases (SDR) family.</text>
</comment>
<comment type="caution">
    <text evidence="3">The sequence shown here is derived from an EMBL/GenBank/DDBJ whole genome shotgun (WGS) entry which is preliminary data.</text>
</comment>
<dbReference type="CDD" id="cd05233">
    <property type="entry name" value="SDR_c"/>
    <property type="match status" value="1"/>
</dbReference>
<dbReference type="VEuPathDB" id="FungiDB:Malapachy_3222"/>
<evidence type="ECO:0000313" key="3">
    <source>
        <dbReference type="EMBL" id="KOS16145.1"/>
    </source>
</evidence>
<dbReference type="OrthoDB" id="37659at2759"/>
<accession>A0A0N0RSN4</accession>
<gene>
    <name evidence="3" type="ORF">Malapachy_3222</name>
</gene>
<dbReference type="SUPFAM" id="SSF51735">
    <property type="entry name" value="NAD(P)-binding Rossmann-fold domains"/>
    <property type="match status" value="1"/>
</dbReference>
<dbReference type="PANTHER" id="PTHR44196:SF1">
    <property type="entry name" value="DEHYDROGENASE_REDUCTASE SDR FAMILY MEMBER 7B"/>
    <property type="match status" value="1"/>
</dbReference>
<dbReference type="PANTHER" id="PTHR44196">
    <property type="entry name" value="DEHYDROGENASE/REDUCTASE SDR FAMILY MEMBER 7B"/>
    <property type="match status" value="1"/>
</dbReference>
<evidence type="ECO:0000256" key="1">
    <source>
        <dbReference type="ARBA" id="ARBA00006484"/>
    </source>
</evidence>
<dbReference type="InterPro" id="IPR002347">
    <property type="entry name" value="SDR_fam"/>
</dbReference>
<keyword evidence="4" id="KW-1185">Reference proteome</keyword>